<dbReference type="PRINTS" id="PR00420">
    <property type="entry name" value="RNGMNOXGNASE"/>
</dbReference>
<dbReference type="InterPro" id="IPR002938">
    <property type="entry name" value="FAD-bd"/>
</dbReference>
<proteinExistence type="predicted"/>
<dbReference type="EMBL" id="JALKFT010000012">
    <property type="protein sequence ID" value="MCK9876821.1"/>
    <property type="molecule type" value="Genomic_DNA"/>
</dbReference>
<dbReference type="InterPro" id="IPR036188">
    <property type="entry name" value="FAD/NAD-bd_sf"/>
</dbReference>
<organism evidence="2 3">
    <name type="scientific">Frankia umida</name>
    <dbReference type="NCBI Taxonomy" id="573489"/>
    <lineage>
        <taxon>Bacteria</taxon>
        <taxon>Bacillati</taxon>
        <taxon>Actinomycetota</taxon>
        <taxon>Actinomycetes</taxon>
        <taxon>Frankiales</taxon>
        <taxon>Frankiaceae</taxon>
        <taxon>Frankia</taxon>
    </lineage>
</organism>
<dbReference type="Gene3D" id="3.50.50.60">
    <property type="entry name" value="FAD/NAD(P)-binding domain"/>
    <property type="match status" value="1"/>
</dbReference>
<feature type="domain" description="FAD-binding" evidence="1">
    <location>
        <begin position="2"/>
        <end position="321"/>
    </location>
</feature>
<dbReference type="RefSeq" id="WP_248825225.1">
    <property type="nucleotide sequence ID" value="NZ_JALKFT010000012.1"/>
</dbReference>
<sequence length="411" mass="45633">MYDVIVVGARCAGSPLAMLLARQGHKVLVVDRATFPSDTVSTHYIHQAGLSRLKDWGILDRLVATGVPPMRHLTFSYTDIFLEGFADPIDGITEVYSPRRTVLDEILVDEARKAGAEVLEGFTVTEIVFDDGRAAGVRGRVGDGVEQVFRAPFVVGADGRNSTVATLVGAEIYRSIPAACFVYYSYFSGLDWPFQHRTGFGEQQFGAWPTHDGNHLLAVMRRRDRMREFRADIDGSFQEIFDQIVPELGADLRANGKRQENFRAMSYPDNFYRRSAGPGWALVGDAGYHKDPFTGWGITDALKYTEVLAEKLHEGLSGARPVDEAVAEYVKIRDAESNGTFELTCSIAELSLTPYYDSVFRATSLSPEYTTKFFGLIAGGISGEEFFAPSNLEKLYEEVDFPVDLRITTRP</sequence>
<dbReference type="PANTHER" id="PTHR42685:SF22">
    <property type="entry name" value="CONDITIONED MEDIUM FACTOR RECEPTOR 1"/>
    <property type="match status" value="1"/>
</dbReference>
<dbReference type="Pfam" id="PF01494">
    <property type="entry name" value="FAD_binding_3"/>
    <property type="match status" value="1"/>
</dbReference>
<keyword evidence="3" id="KW-1185">Reference proteome</keyword>
<dbReference type="Proteomes" id="UP001201873">
    <property type="component" value="Unassembled WGS sequence"/>
</dbReference>
<evidence type="ECO:0000259" key="1">
    <source>
        <dbReference type="Pfam" id="PF01494"/>
    </source>
</evidence>
<reference evidence="2 3" key="1">
    <citation type="submission" date="2022-04" db="EMBL/GenBank/DDBJ databases">
        <title>Genome diversity in the genus Frankia.</title>
        <authorList>
            <person name="Carlos-Shanley C."/>
            <person name="Hahn D."/>
        </authorList>
    </citation>
    <scope>NUCLEOTIDE SEQUENCE [LARGE SCALE GENOMIC DNA]</scope>
    <source>
        <strain evidence="2 3">Ag45/Mut15</strain>
    </source>
</reference>
<accession>A0ABT0JZ61</accession>
<evidence type="ECO:0000313" key="2">
    <source>
        <dbReference type="EMBL" id="MCK9876821.1"/>
    </source>
</evidence>
<dbReference type="PANTHER" id="PTHR42685">
    <property type="entry name" value="GERANYLGERANYL DIPHOSPHATE REDUCTASE"/>
    <property type="match status" value="1"/>
</dbReference>
<gene>
    <name evidence="2" type="ORF">MXD59_13700</name>
</gene>
<dbReference type="SUPFAM" id="SSF51905">
    <property type="entry name" value="FAD/NAD(P)-binding domain"/>
    <property type="match status" value="1"/>
</dbReference>
<protein>
    <submittedName>
        <fullName evidence="2">NAD(P)/FAD-dependent oxidoreductase</fullName>
    </submittedName>
</protein>
<name>A0ABT0JZ61_9ACTN</name>
<evidence type="ECO:0000313" key="3">
    <source>
        <dbReference type="Proteomes" id="UP001201873"/>
    </source>
</evidence>
<dbReference type="InterPro" id="IPR050407">
    <property type="entry name" value="Geranylgeranyl_reductase"/>
</dbReference>
<comment type="caution">
    <text evidence="2">The sequence shown here is derived from an EMBL/GenBank/DDBJ whole genome shotgun (WGS) entry which is preliminary data.</text>
</comment>